<dbReference type="PANTHER" id="PTHR22911:SF79">
    <property type="entry name" value="MOBA-LIKE NTP TRANSFERASE DOMAIN-CONTAINING PROTEIN"/>
    <property type="match status" value="1"/>
</dbReference>
<keyword evidence="1" id="KW-0812">Transmembrane</keyword>
<dbReference type="AlphaFoldDB" id="A0A6J7LG19"/>
<feature type="transmembrane region" description="Helical" evidence="1">
    <location>
        <begin position="69"/>
        <end position="88"/>
    </location>
</feature>
<feature type="transmembrane region" description="Helical" evidence="1">
    <location>
        <begin position="266"/>
        <end position="285"/>
    </location>
</feature>
<dbReference type="GO" id="GO:0016020">
    <property type="term" value="C:membrane"/>
    <property type="evidence" value="ECO:0007669"/>
    <property type="project" value="InterPro"/>
</dbReference>
<dbReference type="InterPro" id="IPR037185">
    <property type="entry name" value="EmrE-like"/>
</dbReference>
<feature type="transmembrane region" description="Helical" evidence="1">
    <location>
        <begin position="211"/>
        <end position="229"/>
    </location>
</feature>
<evidence type="ECO:0000313" key="3">
    <source>
        <dbReference type="EMBL" id="CAB4966082.1"/>
    </source>
</evidence>
<dbReference type="EMBL" id="CAFBNE010000119">
    <property type="protein sequence ID" value="CAB4966082.1"/>
    <property type="molecule type" value="Genomic_DNA"/>
</dbReference>
<feature type="transmembrane region" description="Helical" evidence="1">
    <location>
        <begin position="36"/>
        <end position="57"/>
    </location>
</feature>
<name>A0A6J7LG19_9ZZZZ</name>
<sequence length="296" mass="30029">MTPKGRASLAVLGAAALFGTSGTSKALLVPDALPISVASVRLVVGAAGLVLFIRWLGHTDQFKALLRRPIIWLMGAAVAGYQGMFFIALGRTGIAVGTLVCLGSAPLMAGLLGWAVREGAPGWLWGGVTAIAVTGLAMLTLGSDVAPDPVGILAALGAAACYAGYTVFGARLARDGYDSSAVMAAPFAIAAVLLLPFLLSGGPWWVSLDGVVMAIWLGLAATTGAYILFGKGLTLLQPGHIATLTLAEPVVATMLGVAVLGEVISARGWIGCLLVIVALALLGVMENRRKGAKVSA</sequence>
<feature type="transmembrane region" description="Helical" evidence="1">
    <location>
        <begin position="241"/>
        <end position="260"/>
    </location>
</feature>
<dbReference type="SUPFAM" id="SSF103481">
    <property type="entry name" value="Multidrug resistance efflux transporter EmrE"/>
    <property type="match status" value="2"/>
</dbReference>
<organism evidence="3">
    <name type="scientific">freshwater metagenome</name>
    <dbReference type="NCBI Taxonomy" id="449393"/>
    <lineage>
        <taxon>unclassified sequences</taxon>
        <taxon>metagenomes</taxon>
        <taxon>ecological metagenomes</taxon>
    </lineage>
</organism>
<keyword evidence="1" id="KW-1133">Transmembrane helix</keyword>
<keyword evidence="1" id="KW-0472">Membrane</keyword>
<proteinExistence type="predicted"/>
<feature type="transmembrane region" description="Helical" evidence="1">
    <location>
        <begin position="180"/>
        <end position="199"/>
    </location>
</feature>
<evidence type="ECO:0000256" key="1">
    <source>
        <dbReference type="SAM" id="Phobius"/>
    </source>
</evidence>
<feature type="transmembrane region" description="Helical" evidence="1">
    <location>
        <begin position="149"/>
        <end position="168"/>
    </location>
</feature>
<feature type="transmembrane region" description="Helical" evidence="1">
    <location>
        <begin position="123"/>
        <end position="143"/>
    </location>
</feature>
<evidence type="ECO:0000259" key="2">
    <source>
        <dbReference type="Pfam" id="PF00892"/>
    </source>
</evidence>
<dbReference type="PANTHER" id="PTHR22911">
    <property type="entry name" value="ACYL-MALONYL CONDENSING ENZYME-RELATED"/>
    <property type="match status" value="1"/>
</dbReference>
<feature type="transmembrane region" description="Helical" evidence="1">
    <location>
        <begin position="94"/>
        <end position="116"/>
    </location>
</feature>
<reference evidence="3" key="1">
    <citation type="submission" date="2020-05" db="EMBL/GenBank/DDBJ databases">
        <authorList>
            <person name="Chiriac C."/>
            <person name="Salcher M."/>
            <person name="Ghai R."/>
            <person name="Kavagutti S V."/>
        </authorList>
    </citation>
    <scope>NUCLEOTIDE SEQUENCE</scope>
</reference>
<protein>
    <submittedName>
        <fullName evidence="3">Unannotated protein</fullName>
    </submittedName>
</protein>
<feature type="domain" description="EamA" evidence="2">
    <location>
        <begin position="151"/>
        <end position="282"/>
    </location>
</feature>
<accession>A0A6J7LG19</accession>
<dbReference type="Pfam" id="PF00892">
    <property type="entry name" value="EamA"/>
    <property type="match status" value="1"/>
</dbReference>
<gene>
    <name evidence="3" type="ORF">UFOPK3772_02753</name>
</gene>
<dbReference type="InterPro" id="IPR000620">
    <property type="entry name" value="EamA_dom"/>
</dbReference>